<dbReference type="AlphaFoldDB" id="A0A811TBW9"/>
<dbReference type="Proteomes" id="UP000639006">
    <property type="component" value="Unassembled WGS sequence"/>
</dbReference>
<dbReference type="PANTHER" id="PTHR30024:SF42">
    <property type="entry name" value="ALIPHATIC SULFONATES-BINDING PROTEIN-RELATED"/>
    <property type="match status" value="1"/>
</dbReference>
<evidence type="ECO:0000256" key="2">
    <source>
        <dbReference type="ARBA" id="ARBA00022448"/>
    </source>
</evidence>
<dbReference type="SUPFAM" id="SSF53850">
    <property type="entry name" value="Periplasmic binding protein-like II"/>
    <property type="match status" value="1"/>
</dbReference>
<dbReference type="Pfam" id="PF13379">
    <property type="entry name" value="NMT1_2"/>
    <property type="match status" value="1"/>
</dbReference>
<dbReference type="CDD" id="cd13553">
    <property type="entry name" value="PBP2_NrtA_CpmA_like"/>
    <property type="match status" value="1"/>
</dbReference>
<evidence type="ECO:0000256" key="5">
    <source>
        <dbReference type="ARBA" id="ARBA00023136"/>
    </source>
</evidence>
<dbReference type="PANTHER" id="PTHR30024">
    <property type="entry name" value="ALIPHATIC SULFONATES-BINDING PROTEIN-RELATED"/>
    <property type="match status" value="1"/>
</dbReference>
<dbReference type="GO" id="GO:0042626">
    <property type="term" value="F:ATPase-coupled transmembrane transporter activity"/>
    <property type="evidence" value="ECO:0007669"/>
    <property type="project" value="InterPro"/>
</dbReference>
<dbReference type="Gene3D" id="3.40.190.10">
    <property type="entry name" value="Periplasmic binding protein-like II"/>
    <property type="match status" value="2"/>
</dbReference>
<keyword evidence="3" id="KW-1003">Cell membrane</keyword>
<sequence>MLSLTAIVSIALIAIFAGCVEEKAPSKMTTLYIGCQPINHQTAAMLASEKGWWKEDLAKFGIEKVEMKEFSSGPPEMHAMLAGDLDVAYGMAPPISAMYEGLDAKLIAGVETKGDALVVRSDLADKYNGPHSLKGMSIATYPPGSIPHTILSKWLLDNGIDPEKDVNIKAMGPSDAVTAIGAKAIDAAFICTPYPSMIEEAGYGRIIIVGDEMWPNHACCCLVASGEMISEHPDIVKQIIKIHIRATNYINEHPEEAGEIFGKRYNINVSVIMHSLNVTGMCWIHDPHLEIDDGLEYARVIYELNRERYESMGVKVLEKEDIFDTSFYDEITNKNELK</sequence>
<evidence type="ECO:0000313" key="7">
    <source>
        <dbReference type="Proteomes" id="UP000639006"/>
    </source>
</evidence>
<comment type="caution">
    <text evidence="6">The sequence shown here is derived from an EMBL/GenBank/DDBJ whole genome shotgun (WGS) entry which is preliminary data.</text>
</comment>
<keyword evidence="4" id="KW-0997">Cell inner membrane</keyword>
<evidence type="ECO:0000256" key="4">
    <source>
        <dbReference type="ARBA" id="ARBA00022519"/>
    </source>
</evidence>
<evidence type="ECO:0000256" key="3">
    <source>
        <dbReference type="ARBA" id="ARBA00022475"/>
    </source>
</evidence>
<name>A0A811TBW9_9EURY</name>
<accession>A0A811TBW9</accession>
<keyword evidence="2" id="KW-0813">Transport</keyword>
<organism evidence="6 7">
    <name type="scientific">Candidatus Argoarchaeum ethanivorans</name>
    <dbReference type="NCBI Taxonomy" id="2608793"/>
    <lineage>
        <taxon>Archaea</taxon>
        <taxon>Methanobacteriati</taxon>
        <taxon>Methanobacteriota</taxon>
        <taxon>Stenosarchaea group</taxon>
        <taxon>Methanomicrobia</taxon>
        <taxon>Methanosarcinales</taxon>
        <taxon>Methanosarcinales incertae sedis</taxon>
        <taxon>GOM Arc I cluster</taxon>
        <taxon>Candidatus Argoarchaeum</taxon>
    </lineage>
</organism>
<dbReference type="EMBL" id="CAJHIQ010000007">
    <property type="protein sequence ID" value="CAD6492017.1"/>
    <property type="molecule type" value="Genomic_DNA"/>
</dbReference>
<reference evidence="6" key="1">
    <citation type="submission" date="2020-10" db="EMBL/GenBank/DDBJ databases">
        <authorList>
            <person name="Hahn C.J."/>
            <person name="Laso-Perez R."/>
            <person name="Vulcano F."/>
            <person name="Vaziourakis K.-M."/>
            <person name="Stokke R."/>
            <person name="Steen I.H."/>
            <person name="Teske A."/>
            <person name="Boetius A."/>
            <person name="Liebeke M."/>
            <person name="Amann R."/>
            <person name="Knittel K."/>
        </authorList>
    </citation>
    <scope>NUCLEOTIDE SEQUENCE</scope>
    <source>
        <strain evidence="6">Gfbio:e3339647-f889-4370-9287-4fb5cb688e4c:AG392M11_GoMArc1</strain>
    </source>
</reference>
<evidence type="ECO:0000256" key="1">
    <source>
        <dbReference type="ARBA" id="ARBA00004308"/>
    </source>
</evidence>
<dbReference type="NCBIfam" id="TIGR01728">
    <property type="entry name" value="SsuA_fam"/>
    <property type="match status" value="1"/>
</dbReference>
<dbReference type="GO" id="GO:0016020">
    <property type="term" value="C:membrane"/>
    <property type="evidence" value="ECO:0007669"/>
    <property type="project" value="InterPro"/>
</dbReference>
<dbReference type="GO" id="GO:0012505">
    <property type="term" value="C:endomembrane system"/>
    <property type="evidence" value="ECO:0007669"/>
    <property type="project" value="UniProtKB-SubCell"/>
</dbReference>
<dbReference type="InterPro" id="IPR044527">
    <property type="entry name" value="NrtA/CpmA_ABC-bd_dom"/>
</dbReference>
<gene>
    <name evidence="6" type="ORF">DIAAKJNI_00193</name>
</gene>
<keyword evidence="5" id="KW-0472">Membrane</keyword>
<evidence type="ECO:0000313" key="6">
    <source>
        <dbReference type="EMBL" id="CAD6492017.1"/>
    </source>
</evidence>
<comment type="subcellular location">
    <subcellularLocation>
        <location evidence="1">Endomembrane system</location>
    </subcellularLocation>
</comment>
<dbReference type="InterPro" id="IPR010067">
    <property type="entry name" value="ABC_SsuA_sub-bd"/>
</dbReference>
<proteinExistence type="predicted"/>
<protein>
    <submittedName>
        <fullName evidence="6">NMT1-like family protein</fullName>
    </submittedName>
</protein>